<protein>
    <submittedName>
        <fullName evidence="2">Uncharacterized protein</fullName>
    </submittedName>
</protein>
<keyword evidence="4" id="KW-1185">Reference proteome</keyword>
<reference evidence="2" key="1">
    <citation type="journal article" date="2010" name="Science">
        <title>Plasticity of animal genome architecture unmasked by rapid evolution of a pelagic tunicate.</title>
        <authorList>
            <person name="Denoeud F."/>
            <person name="Henriet S."/>
            <person name="Mungpakdee S."/>
            <person name="Aury J.M."/>
            <person name="Da Silva C."/>
            <person name="Brinkmann H."/>
            <person name="Mikhaleva J."/>
            <person name="Olsen L.C."/>
            <person name="Jubin C."/>
            <person name="Canestro C."/>
            <person name="Bouquet J.M."/>
            <person name="Danks G."/>
            <person name="Poulain J."/>
            <person name="Campsteijn C."/>
            <person name="Adamski M."/>
            <person name="Cross I."/>
            <person name="Yadetie F."/>
            <person name="Muffato M."/>
            <person name="Louis A."/>
            <person name="Butcher S."/>
            <person name="Tsagkogeorga G."/>
            <person name="Konrad A."/>
            <person name="Singh S."/>
            <person name="Jensen M.F."/>
            <person name="Cong E.H."/>
            <person name="Eikeseth-Otteraa H."/>
            <person name="Noel B."/>
            <person name="Anthouard V."/>
            <person name="Porcel B.M."/>
            <person name="Kachouri-Lafond R."/>
            <person name="Nishino A."/>
            <person name="Ugolini M."/>
            <person name="Chourrout P."/>
            <person name="Nishida H."/>
            <person name="Aasland R."/>
            <person name="Huzurbazar S."/>
            <person name="Westhof E."/>
            <person name="Delsuc F."/>
            <person name="Lehrach H."/>
            <person name="Reinhardt R."/>
            <person name="Weissenbach J."/>
            <person name="Roy S.W."/>
            <person name="Artiguenave F."/>
            <person name="Postlethwait J.H."/>
            <person name="Manak J.R."/>
            <person name="Thompson E.M."/>
            <person name="Jaillon O."/>
            <person name="Du Pasquier L."/>
            <person name="Boudinot P."/>
            <person name="Liberles D.A."/>
            <person name="Volff J.N."/>
            <person name="Philippe H."/>
            <person name="Lenhard B."/>
            <person name="Roest Crollius H."/>
            <person name="Wincker P."/>
            <person name="Chourrout D."/>
        </authorList>
    </citation>
    <scope>NUCLEOTIDE SEQUENCE [LARGE SCALE GENOMIC DNA]</scope>
</reference>
<feature type="compositionally biased region" description="Polar residues" evidence="1">
    <location>
        <begin position="61"/>
        <end position="75"/>
    </location>
</feature>
<dbReference type="Proteomes" id="UP000001307">
    <property type="component" value="Unassembled WGS sequence"/>
</dbReference>
<name>E4WZK1_OIKDI</name>
<proteinExistence type="predicted"/>
<evidence type="ECO:0000313" key="2">
    <source>
        <dbReference type="EMBL" id="CBY22597.1"/>
    </source>
</evidence>
<evidence type="ECO:0000313" key="4">
    <source>
        <dbReference type="Proteomes" id="UP000001307"/>
    </source>
</evidence>
<evidence type="ECO:0000313" key="3">
    <source>
        <dbReference type="EMBL" id="CBY35334.1"/>
    </source>
</evidence>
<feature type="compositionally biased region" description="Basic and acidic residues" evidence="1">
    <location>
        <begin position="76"/>
        <end position="85"/>
    </location>
</feature>
<evidence type="ECO:0000256" key="1">
    <source>
        <dbReference type="SAM" id="MobiDB-lite"/>
    </source>
</evidence>
<gene>
    <name evidence="2" type="ORF">GSOID_T00013365001</name>
    <name evidence="3" type="ORF">GSOID_T00027143001</name>
</gene>
<dbReference type="EMBL" id="FN653019">
    <property type="protein sequence ID" value="CBY22597.1"/>
    <property type="molecule type" value="Genomic_DNA"/>
</dbReference>
<dbReference type="EMBL" id="FN654615">
    <property type="protein sequence ID" value="CBY35334.1"/>
    <property type="molecule type" value="Genomic_DNA"/>
</dbReference>
<dbReference type="InParanoid" id="E4WZK1"/>
<dbReference type="Proteomes" id="UP000011014">
    <property type="component" value="Unassembled WGS sequence"/>
</dbReference>
<feature type="region of interest" description="Disordered" evidence="1">
    <location>
        <begin position="54"/>
        <end position="85"/>
    </location>
</feature>
<sequence>MANLRKGPRKSRPKWSAKLWICRLCSAEKTFKSRSMKVINKIVIIVNRSRQKKLRKRAKTGRNQQQKIGLIWSQSNHREEATEIS</sequence>
<dbReference type="AlphaFoldDB" id="E4WZK1"/>
<organism evidence="2">
    <name type="scientific">Oikopleura dioica</name>
    <name type="common">Tunicate</name>
    <dbReference type="NCBI Taxonomy" id="34765"/>
    <lineage>
        <taxon>Eukaryota</taxon>
        <taxon>Metazoa</taxon>
        <taxon>Chordata</taxon>
        <taxon>Tunicata</taxon>
        <taxon>Appendicularia</taxon>
        <taxon>Copelata</taxon>
        <taxon>Oikopleuridae</taxon>
        <taxon>Oikopleura</taxon>
    </lineage>
</organism>
<accession>E4WZK1</accession>